<dbReference type="SUPFAM" id="SSF46894">
    <property type="entry name" value="C-terminal effector domain of the bipartite response regulators"/>
    <property type="match status" value="1"/>
</dbReference>
<feature type="domain" description="HTH luxR-type" evidence="4">
    <location>
        <begin position="2"/>
        <end position="67"/>
    </location>
</feature>
<keyword evidence="1" id="KW-0805">Transcription regulation</keyword>
<evidence type="ECO:0000259" key="4">
    <source>
        <dbReference type="PROSITE" id="PS50043"/>
    </source>
</evidence>
<evidence type="ECO:0000256" key="1">
    <source>
        <dbReference type="ARBA" id="ARBA00023015"/>
    </source>
</evidence>
<evidence type="ECO:0000256" key="3">
    <source>
        <dbReference type="ARBA" id="ARBA00023163"/>
    </source>
</evidence>
<dbReference type="GO" id="GO:0003677">
    <property type="term" value="F:DNA binding"/>
    <property type="evidence" value="ECO:0007669"/>
    <property type="project" value="UniProtKB-KW"/>
</dbReference>
<name>A0A7G6RL45_RHILV</name>
<dbReference type="PANTHER" id="PTHR44688:SF16">
    <property type="entry name" value="DNA-BINDING TRANSCRIPTIONAL ACTIVATOR DEVR_DOSR"/>
    <property type="match status" value="1"/>
</dbReference>
<keyword evidence="3" id="KW-0804">Transcription</keyword>
<reference evidence="6" key="1">
    <citation type="journal article" date="2020" name="Mol. Plant Microbe">
        <title>Rhizobial microsymbionts of the narrowly endemic Oxytropis species growing in Kamchatka are characterized by significant genetic diversity and possess a set of genes that are associated with T3SS and T6SS secretion systems and can affect the development of symbiosis.</title>
        <authorList>
            <person name="Safronova V."/>
            <person name="Guro P."/>
            <person name="Sazanova A."/>
            <person name="Kuznetsova I."/>
            <person name="Belimov A."/>
            <person name="Yakubov V."/>
            <person name="Chirak E."/>
            <person name="Afonin A."/>
            <person name="Gogolev Y."/>
            <person name="Andronov E."/>
            <person name="Tikhonovich I."/>
        </authorList>
    </citation>
    <scope>NUCLEOTIDE SEQUENCE [LARGE SCALE GENOMIC DNA]</scope>
    <source>
        <strain evidence="6">RCAM0610</strain>
    </source>
</reference>
<dbReference type="PRINTS" id="PR00038">
    <property type="entry name" value="HTHLUXR"/>
</dbReference>
<dbReference type="InterPro" id="IPR016032">
    <property type="entry name" value="Sig_transdc_resp-reg_C-effctor"/>
</dbReference>
<dbReference type="AlphaFoldDB" id="A0A7G6RL45"/>
<dbReference type="Proteomes" id="UP000515518">
    <property type="component" value="Chromosome"/>
</dbReference>
<dbReference type="CDD" id="cd06170">
    <property type="entry name" value="LuxR_C_like"/>
    <property type="match status" value="1"/>
</dbReference>
<evidence type="ECO:0000313" key="6">
    <source>
        <dbReference type="Proteomes" id="UP000515518"/>
    </source>
</evidence>
<dbReference type="PROSITE" id="PS50043">
    <property type="entry name" value="HTH_LUXR_2"/>
    <property type="match status" value="1"/>
</dbReference>
<dbReference type="EMBL" id="CP050549">
    <property type="protein sequence ID" value="QND42977.1"/>
    <property type="molecule type" value="Genomic_DNA"/>
</dbReference>
<keyword evidence="2" id="KW-0238">DNA-binding</keyword>
<dbReference type="GO" id="GO:0006355">
    <property type="term" value="P:regulation of DNA-templated transcription"/>
    <property type="evidence" value="ECO:0007669"/>
    <property type="project" value="InterPro"/>
</dbReference>
<dbReference type="InterPro" id="IPR000792">
    <property type="entry name" value="Tscrpt_reg_LuxR_C"/>
</dbReference>
<proteinExistence type="predicted"/>
<dbReference type="SMART" id="SM00421">
    <property type="entry name" value="HTH_LUXR"/>
    <property type="match status" value="1"/>
</dbReference>
<dbReference type="PANTHER" id="PTHR44688">
    <property type="entry name" value="DNA-BINDING TRANSCRIPTIONAL ACTIVATOR DEVR_DOSR"/>
    <property type="match status" value="1"/>
</dbReference>
<dbReference type="Gene3D" id="1.10.10.10">
    <property type="entry name" value="Winged helix-like DNA-binding domain superfamily/Winged helix DNA-binding domain"/>
    <property type="match status" value="1"/>
</dbReference>
<evidence type="ECO:0000313" key="5">
    <source>
        <dbReference type="EMBL" id="QND42977.1"/>
    </source>
</evidence>
<evidence type="ECO:0000256" key="2">
    <source>
        <dbReference type="ARBA" id="ARBA00023125"/>
    </source>
</evidence>
<sequence>MSVAPDVHLTPRELEVITWMAEGKTASEIGTILSLSEHTVTRHAWTVRLKLDAVNSIQLIAKAIRGGIIT</sequence>
<organism evidence="5 6">
    <name type="scientific">Rhizobium leguminosarum bv. viciae</name>
    <dbReference type="NCBI Taxonomy" id="387"/>
    <lineage>
        <taxon>Bacteria</taxon>
        <taxon>Pseudomonadati</taxon>
        <taxon>Pseudomonadota</taxon>
        <taxon>Alphaproteobacteria</taxon>
        <taxon>Hyphomicrobiales</taxon>
        <taxon>Rhizobiaceae</taxon>
        <taxon>Rhizobium/Agrobacterium group</taxon>
        <taxon>Rhizobium</taxon>
    </lineage>
</organism>
<protein>
    <submittedName>
        <fullName evidence="5">Helix-turn-helix transcriptional regulator</fullName>
    </submittedName>
</protein>
<dbReference type="Pfam" id="PF00196">
    <property type="entry name" value="GerE"/>
    <property type="match status" value="1"/>
</dbReference>
<accession>A0A7G6RL45</accession>
<dbReference type="InterPro" id="IPR036388">
    <property type="entry name" value="WH-like_DNA-bd_sf"/>
</dbReference>
<gene>
    <name evidence="5" type="ORF">HB770_20960</name>
</gene>